<dbReference type="AlphaFoldDB" id="A0AAN4YJW3"/>
<evidence type="ECO:0000313" key="3">
    <source>
        <dbReference type="Proteomes" id="UP001165205"/>
    </source>
</evidence>
<reference evidence="2" key="1">
    <citation type="submission" date="2023-04" db="EMBL/GenBank/DDBJ databases">
        <title>Aspergillus oryzae NBRC 4228.</title>
        <authorList>
            <person name="Ichikawa N."/>
            <person name="Sato H."/>
            <person name="Tonouchi N."/>
        </authorList>
    </citation>
    <scope>NUCLEOTIDE SEQUENCE</scope>
    <source>
        <strain evidence="2">NBRC 4228</strain>
    </source>
</reference>
<evidence type="ECO:0000256" key="1">
    <source>
        <dbReference type="SAM" id="SignalP"/>
    </source>
</evidence>
<dbReference type="Proteomes" id="UP001165205">
    <property type="component" value="Unassembled WGS sequence"/>
</dbReference>
<proteinExistence type="predicted"/>
<feature type="signal peptide" evidence="1">
    <location>
        <begin position="1"/>
        <end position="18"/>
    </location>
</feature>
<comment type="caution">
    <text evidence="2">The sequence shown here is derived from an EMBL/GenBank/DDBJ whole genome shotgun (WGS) entry which is preliminary data.</text>
</comment>
<sequence length="136" mass="13472">MKFTGLIASLAAVSAASAAAIPTAALQPTLTQLSGVLGNIDGALGNVLSGADVTDLVQIQGELSKLTGTVSQRSVVGNELNTVGTVTAPVTSTVGGAVKPVVDTANSAVGSVEGLVDGTLPDTTKGTYCFQSWKLQ</sequence>
<name>A0AAN4YJW3_ASPOZ</name>
<organism evidence="2 3">
    <name type="scientific">Aspergillus oryzae</name>
    <name type="common">Yellow koji mold</name>
    <dbReference type="NCBI Taxonomy" id="5062"/>
    <lineage>
        <taxon>Eukaryota</taxon>
        <taxon>Fungi</taxon>
        <taxon>Dikarya</taxon>
        <taxon>Ascomycota</taxon>
        <taxon>Pezizomycotina</taxon>
        <taxon>Eurotiomycetes</taxon>
        <taxon>Eurotiomycetidae</taxon>
        <taxon>Eurotiales</taxon>
        <taxon>Aspergillaceae</taxon>
        <taxon>Aspergillus</taxon>
        <taxon>Aspergillus subgen. Circumdati</taxon>
    </lineage>
</organism>
<feature type="chain" id="PRO_5043001290" evidence="1">
    <location>
        <begin position="19"/>
        <end position="136"/>
    </location>
</feature>
<dbReference type="EMBL" id="BSYA01000070">
    <property type="protein sequence ID" value="GMG30398.1"/>
    <property type="molecule type" value="Genomic_DNA"/>
</dbReference>
<protein>
    <submittedName>
        <fullName evidence="2">Unnamed protein product</fullName>
    </submittedName>
</protein>
<accession>A0AAN4YJW3</accession>
<gene>
    <name evidence="2" type="ORF">Aory04_000647500</name>
</gene>
<keyword evidence="1" id="KW-0732">Signal</keyword>
<evidence type="ECO:0000313" key="2">
    <source>
        <dbReference type="EMBL" id="GMG30398.1"/>
    </source>
</evidence>